<name>A0A132BVG9_9RHOB</name>
<feature type="transmembrane region" description="Helical" evidence="1">
    <location>
        <begin position="6"/>
        <end position="25"/>
    </location>
</feature>
<proteinExistence type="predicted"/>
<comment type="caution">
    <text evidence="3">The sequence shown here is derived from an EMBL/GenBank/DDBJ whole genome shotgun (WGS) entry which is preliminary data.</text>
</comment>
<feature type="transmembrane region" description="Helical" evidence="1">
    <location>
        <begin position="95"/>
        <end position="118"/>
    </location>
</feature>
<dbReference type="AlphaFoldDB" id="A0A132BVG9"/>
<dbReference type="Pfam" id="PF01478">
    <property type="entry name" value="Peptidase_A24"/>
    <property type="match status" value="1"/>
</dbReference>
<evidence type="ECO:0000313" key="3">
    <source>
        <dbReference type="EMBL" id="KUP92363.1"/>
    </source>
</evidence>
<feature type="transmembrane region" description="Helical" evidence="1">
    <location>
        <begin position="62"/>
        <end position="83"/>
    </location>
</feature>
<dbReference type="Gene3D" id="1.20.120.1220">
    <property type="match status" value="1"/>
</dbReference>
<gene>
    <name evidence="3" type="ORF">TRIHO_26670</name>
</gene>
<dbReference type="OrthoDB" id="7709484at2"/>
<sequence length="165" mass="17900">MHFPAQAALWFLPFVLPLCAVVMLTDLREMRIPNWTVDSLGAVYVLLGLLVMPTWADYGWQLLHLPIGVGLGFLFYAAGLVGAGDAKFAGAAAPYVAFADLSLVVIIFAVTLLTGFLAHRFARHTALRRLAPHWKSWDVGRKFPMGLCLGATLALYLCRAAASGV</sequence>
<keyword evidence="1" id="KW-0472">Membrane</keyword>
<feature type="domain" description="Prepilin type IV endopeptidase peptidase" evidence="2">
    <location>
        <begin position="15"/>
        <end position="114"/>
    </location>
</feature>
<dbReference type="PATRIC" id="fig|1768241.3.peg.2790"/>
<dbReference type="GO" id="GO:0004190">
    <property type="term" value="F:aspartic-type endopeptidase activity"/>
    <property type="evidence" value="ECO:0007669"/>
    <property type="project" value="InterPro"/>
</dbReference>
<dbReference type="InterPro" id="IPR000045">
    <property type="entry name" value="Prepilin_IV_endopep_pep"/>
</dbReference>
<organism evidence="3 4">
    <name type="scientific">Tritonibacter horizontis</name>
    <dbReference type="NCBI Taxonomy" id="1768241"/>
    <lineage>
        <taxon>Bacteria</taxon>
        <taxon>Pseudomonadati</taxon>
        <taxon>Pseudomonadota</taxon>
        <taxon>Alphaproteobacteria</taxon>
        <taxon>Rhodobacterales</taxon>
        <taxon>Paracoccaceae</taxon>
        <taxon>Tritonibacter</taxon>
    </lineage>
</organism>
<reference evidence="3 4" key="1">
    <citation type="submission" date="2015-12" db="EMBL/GenBank/DDBJ databases">
        <title>Genome sequence of the marine Rhodobacteraceae strain O3.65, Candidatus Tritonibacter horizontis.</title>
        <authorList>
            <person name="Poehlein A."/>
            <person name="Giebel H.A."/>
            <person name="Voget S."/>
            <person name="Brinkhoff T."/>
        </authorList>
    </citation>
    <scope>NUCLEOTIDE SEQUENCE [LARGE SCALE GENOMIC DNA]</scope>
    <source>
        <strain evidence="3 4">O3.65</strain>
    </source>
</reference>
<keyword evidence="4" id="KW-1185">Reference proteome</keyword>
<dbReference type="RefSeq" id="WP_068244505.1">
    <property type="nucleotide sequence ID" value="NZ_LPUY01000075.1"/>
</dbReference>
<accession>A0A132BVG9</accession>
<dbReference type="GO" id="GO:0016020">
    <property type="term" value="C:membrane"/>
    <property type="evidence" value="ECO:0007669"/>
    <property type="project" value="InterPro"/>
</dbReference>
<evidence type="ECO:0000313" key="4">
    <source>
        <dbReference type="Proteomes" id="UP000068382"/>
    </source>
</evidence>
<dbReference type="EMBL" id="LPUY01000075">
    <property type="protein sequence ID" value="KUP92363.1"/>
    <property type="molecule type" value="Genomic_DNA"/>
</dbReference>
<evidence type="ECO:0000259" key="2">
    <source>
        <dbReference type="Pfam" id="PF01478"/>
    </source>
</evidence>
<feature type="transmembrane region" description="Helical" evidence="1">
    <location>
        <begin position="37"/>
        <end position="56"/>
    </location>
</feature>
<dbReference type="Proteomes" id="UP000068382">
    <property type="component" value="Unassembled WGS sequence"/>
</dbReference>
<keyword evidence="1" id="KW-0812">Transmembrane</keyword>
<keyword evidence="1" id="KW-1133">Transmembrane helix</keyword>
<evidence type="ECO:0000256" key="1">
    <source>
        <dbReference type="SAM" id="Phobius"/>
    </source>
</evidence>
<protein>
    <recommendedName>
        <fullName evidence="2">Prepilin type IV endopeptidase peptidase domain-containing protein</fullName>
    </recommendedName>
</protein>